<keyword evidence="2" id="KW-1185">Reference proteome</keyword>
<reference evidence="3" key="1">
    <citation type="submission" date="2016-11" db="UniProtKB">
        <authorList>
            <consortium name="WormBaseParasite"/>
        </authorList>
    </citation>
    <scope>IDENTIFICATION</scope>
</reference>
<feature type="region of interest" description="Disordered" evidence="1">
    <location>
        <begin position="28"/>
        <end position="87"/>
    </location>
</feature>
<feature type="compositionally biased region" description="Basic and acidic residues" evidence="1">
    <location>
        <begin position="62"/>
        <end position="73"/>
    </location>
</feature>
<organism evidence="2 3">
    <name type="scientific">Steinernema glaseri</name>
    <dbReference type="NCBI Taxonomy" id="37863"/>
    <lineage>
        <taxon>Eukaryota</taxon>
        <taxon>Metazoa</taxon>
        <taxon>Ecdysozoa</taxon>
        <taxon>Nematoda</taxon>
        <taxon>Chromadorea</taxon>
        <taxon>Rhabditida</taxon>
        <taxon>Tylenchina</taxon>
        <taxon>Panagrolaimomorpha</taxon>
        <taxon>Strongyloidoidea</taxon>
        <taxon>Steinernematidae</taxon>
        <taxon>Steinernema</taxon>
    </lineage>
</organism>
<evidence type="ECO:0000313" key="2">
    <source>
        <dbReference type="Proteomes" id="UP000095287"/>
    </source>
</evidence>
<accession>A0A1I7Y762</accession>
<feature type="compositionally biased region" description="Basic residues" evidence="1">
    <location>
        <begin position="28"/>
        <end position="53"/>
    </location>
</feature>
<protein>
    <submittedName>
        <fullName evidence="3">Uncharacterized protein</fullName>
    </submittedName>
</protein>
<evidence type="ECO:0000256" key="1">
    <source>
        <dbReference type="SAM" id="MobiDB-lite"/>
    </source>
</evidence>
<sequence length="87" mass="9763">MDKASEEDVLCHVRREVPSRCGLGLLHLGHRGLPHRHPLALHHHQRDARRGRGRCPGLPRGDGQRLDPHDGHPTVRVAPDQAPRQPL</sequence>
<dbReference type="AlphaFoldDB" id="A0A1I7Y762"/>
<proteinExistence type="predicted"/>
<dbReference type="WBParaSite" id="L893_g13359.t1">
    <property type="protein sequence ID" value="L893_g13359.t1"/>
    <property type="gene ID" value="L893_g13359"/>
</dbReference>
<name>A0A1I7Y762_9BILA</name>
<dbReference type="Proteomes" id="UP000095287">
    <property type="component" value="Unplaced"/>
</dbReference>
<evidence type="ECO:0000313" key="3">
    <source>
        <dbReference type="WBParaSite" id="L893_g13359.t1"/>
    </source>
</evidence>